<gene>
    <name evidence="1" type="ORF">LCGC14_1908310</name>
</gene>
<proteinExistence type="predicted"/>
<organism evidence="1">
    <name type="scientific">marine sediment metagenome</name>
    <dbReference type="NCBI Taxonomy" id="412755"/>
    <lineage>
        <taxon>unclassified sequences</taxon>
        <taxon>metagenomes</taxon>
        <taxon>ecological metagenomes</taxon>
    </lineage>
</organism>
<comment type="caution">
    <text evidence="1">The sequence shown here is derived from an EMBL/GenBank/DDBJ whole genome shotgun (WGS) entry which is preliminary data.</text>
</comment>
<sequence length="49" mass="5800">MTEICKYCPEEMQDFTESFVCCFNKNCPHRNFPSNKREGAKTRGYCVQK</sequence>
<accession>A0A0F9FUX8</accession>
<dbReference type="AlphaFoldDB" id="A0A0F9FUX8"/>
<protein>
    <submittedName>
        <fullName evidence="1">Uncharacterized protein</fullName>
    </submittedName>
</protein>
<evidence type="ECO:0000313" key="1">
    <source>
        <dbReference type="EMBL" id="KKL90078.1"/>
    </source>
</evidence>
<name>A0A0F9FUX8_9ZZZZ</name>
<dbReference type="EMBL" id="LAZR01020111">
    <property type="protein sequence ID" value="KKL90078.1"/>
    <property type="molecule type" value="Genomic_DNA"/>
</dbReference>
<reference evidence="1" key="1">
    <citation type="journal article" date="2015" name="Nature">
        <title>Complex archaea that bridge the gap between prokaryotes and eukaryotes.</title>
        <authorList>
            <person name="Spang A."/>
            <person name="Saw J.H."/>
            <person name="Jorgensen S.L."/>
            <person name="Zaremba-Niedzwiedzka K."/>
            <person name="Martijn J."/>
            <person name="Lind A.E."/>
            <person name="van Eijk R."/>
            <person name="Schleper C."/>
            <person name="Guy L."/>
            <person name="Ettema T.J."/>
        </authorList>
    </citation>
    <scope>NUCLEOTIDE SEQUENCE</scope>
</reference>